<keyword evidence="4 8" id="KW-0732">Signal</keyword>
<evidence type="ECO:0000256" key="3">
    <source>
        <dbReference type="ARBA" id="ARBA00022487"/>
    </source>
</evidence>
<dbReference type="PANTHER" id="PTHR48250:SF1">
    <property type="entry name" value="CUTINASE"/>
    <property type="match status" value="1"/>
</dbReference>
<dbReference type="Pfam" id="PF01083">
    <property type="entry name" value="Cutinase"/>
    <property type="match status" value="1"/>
</dbReference>
<evidence type="ECO:0000256" key="1">
    <source>
        <dbReference type="ARBA" id="ARBA00007534"/>
    </source>
</evidence>
<keyword evidence="10" id="KW-1185">Reference proteome</keyword>
<accession>A0ABR3YHU9</accession>
<comment type="similarity">
    <text evidence="1">Belongs to the cutinase family.</text>
</comment>
<keyword evidence="5" id="KW-0378">Hydrolase</keyword>
<dbReference type="EC" id="3.1.1.74" evidence="2"/>
<evidence type="ECO:0000256" key="2">
    <source>
        <dbReference type="ARBA" id="ARBA00013095"/>
    </source>
</evidence>
<dbReference type="InterPro" id="IPR029058">
    <property type="entry name" value="AB_hydrolase_fold"/>
</dbReference>
<dbReference type="InterPro" id="IPR011150">
    <property type="entry name" value="Cutinase_monf"/>
</dbReference>
<proteinExistence type="inferred from homology"/>
<dbReference type="SMART" id="SM01110">
    <property type="entry name" value="Cutinase"/>
    <property type="match status" value="1"/>
</dbReference>
<comment type="caution">
    <text evidence="9">The sequence shown here is derived from an EMBL/GenBank/DDBJ whole genome shotgun (WGS) entry which is preliminary data.</text>
</comment>
<keyword evidence="3" id="KW-0719">Serine esterase</keyword>
<evidence type="ECO:0000313" key="10">
    <source>
        <dbReference type="Proteomes" id="UP001583186"/>
    </source>
</evidence>
<gene>
    <name evidence="9" type="ORF">Sste5346_009966</name>
</gene>
<reference evidence="9 10" key="1">
    <citation type="journal article" date="2024" name="IMA Fungus">
        <title>IMA Genome - F19 : A genome assembly and annotation guide to empower mycologists, including annotated draft genome sequences of Ceratocystis pirilliformis, Diaporthe australafricana, Fusarium ophioides, Paecilomyces lecythidis, and Sporothrix stenoceras.</title>
        <authorList>
            <person name="Aylward J."/>
            <person name="Wilson A.M."/>
            <person name="Visagie C.M."/>
            <person name="Spraker J."/>
            <person name="Barnes I."/>
            <person name="Buitendag C."/>
            <person name="Ceriani C."/>
            <person name="Del Mar Angel L."/>
            <person name="du Plessis D."/>
            <person name="Fuchs T."/>
            <person name="Gasser K."/>
            <person name="Kramer D."/>
            <person name="Li W."/>
            <person name="Munsamy K."/>
            <person name="Piso A."/>
            <person name="Price J.L."/>
            <person name="Sonnekus B."/>
            <person name="Thomas C."/>
            <person name="van der Nest A."/>
            <person name="van Dijk A."/>
            <person name="van Heerden A."/>
            <person name="van Vuuren N."/>
            <person name="Yilmaz N."/>
            <person name="Duong T.A."/>
            <person name="van der Merwe N.A."/>
            <person name="Wingfield M.J."/>
            <person name="Wingfield B.D."/>
        </authorList>
    </citation>
    <scope>NUCLEOTIDE SEQUENCE [LARGE SCALE GENOMIC DNA]</scope>
    <source>
        <strain evidence="9 10">CMW 5346</strain>
    </source>
</reference>
<dbReference type="EMBL" id="JAWCUI010000108">
    <property type="protein sequence ID" value="KAL1887792.1"/>
    <property type="molecule type" value="Genomic_DNA"/>
</dbReference>
<dbReference type="Proteomes" id="UP001583186">
    <property type="component" value="Unassembled WGS sequence"/>
</dbReference>
<protein>
    <recommendedName>
        <fullName evidence="2">cutinase</fullName>
        <ecNumber evidence="2">3.1.1.74</ecNumber>
    </recommendedName>
</protein>
<evidence type="ECO:0000313" key="9">
    <source>
        <dbReference type="EMBL" id="KAL1887792.1"/>
    </source>
</evidence>
<evidence type="ECO:0000256" key="7">
    <source>
        <dbReference type="ARBA" id="ARBA00034045"/>
    </source>
</evidence>
<feature type="signal peptide" evidence="8">
    <location>
        <begin position="1"/>
        <end position="17"/>
    </location>
</feature>
<comment type="catalytic activity">
    <reaction evidence="7">
        <text>cutin + H2O = cutin monomers.</text>
        <dbReference type="EC" id="3.1.1.74"/>
    </reaction>
</comment>
<dbReference type="PRINTS" id="PR00129">
    <property type="entry name" value="CUTINASE"/>
</dbReference>
<evidence type="ECO:0000256" key="4">
    <source>
        <dbReference type="ARBA" id="ARBA00022729"/>
    </source>
</evidence>
<organism evidence="9 10">
    <name type="scientific">Sporothrix stenoceras</name>
    <dbReference type="NCBI Taxonomy" id="5173"/>
    <lineage>
        <taxon>Eukaryota</taxon>
        <taxon>Fungi</taxon>
        <taxon>Dikarya</taxon>
        <taxon>Ascomycota</taxon>
        <taxon>Pezizomycotina</taxon>
        <taxon>Sordariomycetes</taxon>
        <taxon>Sordariomycetidae</taxon>
        <taxon>Ophiostomatales</taxon>
        <taxon>Ophiostomataceae</taxon>
        <taxon>Sporothrix</taxon>
    </lineage>
</organism>
<sequence>MKSSILFSVLLSSGALAAPASQSDSLISGRQSNFLSLVEIFFPVGVSLDNSSEGAAMSTAGNALAKAAGITTTQGDVGTGACSDMTVIFARGTTEPGTVGTLAGPPFFDAIKAKLGGSATLAVQGVDYPADVPGFLAGGDKAGSQTMANDVTAALAACPDTKLVMAGYSQGGQLVHNAAKLLPAATMAKVNSAVIFGDPDNGQPITGLSAAQTKVICHAGDNICQHGDLILLPHLTYSQDANTAAAFVVAA</sequence>
<feature type="chain" id="PRO_5045364124" description="cutinase" evidence="8">
    <location>
        <begin position="18"/>
        <end position="251"/>
    </location>
</feature>
<evidence type="ECO:0000256" key="8">
    <source>
        <dbReference type="SAM" id="SignalP"/>
    </source>
</evidence>
<keyword evidence="6" id="KW-1015">Disulfide bond</keyword>
<dbReference type="Gene3D" id="3.40.50.1820">
    <property type="entry name" value="alpha/beta hydrolase"/>
    <property type="match status" value="1"/>
</dbReference>
<evidence type="ECO:0000256" key="5">
    <source>
        <dbReference type="ARBA" id="ARBA00022801"/>
    </source>
</evidence>
<dbReference type="SUPFAM" id="SSF53474">
    <property type="entry name" value="alpha/beta-Hydrolases"/>
    <property type="match status" value="1"/>
</dbReference>
<name>A0ABR3YHU9_9PEZI</name>
<evidence type="ECO:0000256" key="6">
    <source>
        <dbReference type="ARBA" id="ARBA00023157"/>
    </source>
</evidence>
<dbReference type="PANTHER" id="PTHR48250">
    <property type="entry name" value="CUTINASE 2-RELATED"/>
    <property type="match status" value="1"/>
</dbReference>
<dbReference type="InterPro" id="IPR000675">
    <property type="entry name" value="Cutinase/axe"/>
</dbReference>